<dbReference type="Pfam" id="PF00571">
    <property type="entry name" value="CBS"/>
    <property type="match status" value="2"/>
</dbReference>
<dbReference type="EMBL" id="CP000860">
    <property type="protein sequence ID" value="ACA58825.1"/>
    <property type="molecule type" value="Genomic_DNA"/>
</dbReference>
<evidence type="ECO:0000256" key="1">
    <source>
        <dbReference type="ARBA" id="ARBA00023122"/>
    </source>
</evidence>
<evidence type="ECO:0000313" key="4">
    <source>
        <dbReference type="EMBL" id="ACA58825.1"/>
    </source>
</evidence>
<dbReference type="InterPro" id="IPR051257">
    <property type="entry name" value="Diverse_CBS-Domain"/>
</dbReference>
<accession>B1I1A6</accession>
<evidence type="ECO:0000256" key="2">
    <source>
        <dbReference type="PROSITE-ProRule" id="PRU00703"/>
    </source>
</evidence>
<name>B1I1A6_DESAP</name>
<feature type="domain" description="CBS" evidence="3">
    <location>
        <begin position="10"/>
        <end position="67"/>
    </location>
</feature>
<dbReference type="OrthoDB" id="9790355at2"/>
<dbReference type="PANTHER" id="PTHR43080:SF2">
    <property type="entry name" value="CBS DOMAIN-CONTAINING PROTEIN"/>
    <property type="match status" value="1"/>
</dbReference>
<feature type="domain" description="CBS" evidence="3">
    <location>
        <begin position="100"/>
        <end position="153"/>
    </location>
</feature>
<dbReference type="PROSITE" id="PS51371">
    <property type="entry name" value="CBS"/>
    <property type="match status" value="2"/>
</dbReference>
<reference evidence="5" key="1">
    <citation type="submission" date="2007-10" db="EMBL/GenBank/DDBJ databases">
        <title>Complete sequence of chromosome of Desulforudis audaxviator MP104C.</title>
        <authorList>
            <person name="Copeland A."/>
            <person name="Lucas S."/>
            <person name="Lapidus A."/>
            <person name="Barry K."/>
            <person name="Glavina del Rio T."/>
            <person name="Dalin E."/>
            <person name="Tice H."/>
            <person name="Bruce D."/>
            <person name="Pitluck S."/>
            <person name="Lowry S.R."/>
            <person name="Larimer F."/>
            <person name="Land M.L."/>
            <person name="Hauser L."/>
            <person name="Kyrpides N."/>
            <person name="Ivanova N.N."/>
            <person name="Richardson P."/>
        </authorList>
    </citation>
    <scope>NUCLEOTIDE SEQUENCE [LARGE SCALE GENOMIC DNA]</scope>
    <source>
        <strain evidence="5">MP104C</strain>
    </source>
</reference>
<dbReference type="STRING" id="477974.Daud_0264"/>
<organism evidence="4 5">
    <name type="scientific">Desulforudis audaxviator (strain MP104C)</name>
    <dbReference type="NCBI Taxonomy" id="477974"/>
    <lineage>
        <taxon>Bacteria</taxon>
        <taxon>Bacillati</taxon>
        <taxon>Bacillota</taxon>
        <taxon>Clostridia</taxon>
        <taxon>Thermoanaerobacterales</taxon>
        <taxon>Candidatus Desulforudaceae</taxon>
        <taxon>Candidatus Desulforudis</taxon>
    </lineage>
</organism>
<protein>
    <submittedName>
        <fullName evidence="4">CBS domain containing protein</fullName>
    </submittedName>
</protein>
<dbReference type="PANTHER" id="PTHR43080">
    <property type="entry name" value="CBS DOMAIN-CONTAINING PROTEIN CBSX3, MITOCHONDRIAL"/>
    <property type="match status" value="1"/>
</dbReference>
<dbReference type="SUPFAM" id="SSF54631">
    <property type="entry name" value="CBS-domain pair"/>
    <property type="match status" value="1"/>
</dbReference>
<dbReference type="eggNOG" id="COG3448">
    <property type="taxonomic scope" value="Bacteria"/>
</dbReference>
<keyword evidence="1 2" id="KW-0129">CBS domain</keyword>
<reference evidence="4 5" key="2">
    <citation type="journal article" date="2008" name="Science">
        <title>Environmental genomics reveals a single-species ecosystem deep within Earth.</title>
        <authorList>
            <person name="Chivian D."/>
            <person name="Brodie E.L."/>
            <person name="Alm E.J."/>
            <person name="Culley D.E."/>
            <person name="Dehal P.S."/>
            <person name="Desantis T.Z."/>
            <person name="Gihring T.M."/>
            <person name="Lapidus A."/>
            <person name="Lin L.H."/>
            <person name="Lowry S.R."/>
            <person name="Moser D.P."/>
            <person name="Richardson P.M."/>
            <person name="Southam G."/>
            <person name="Wanger G."/>
            <person name="Pratt L.M."/>
            <person name="Andersen G.L."/>
            <person name="Hazen T.C."/>
            <person name="Brockman F.J."/>
            <person name="Arkin A.P."/>
            <person name="Onstott T.C."/>
        </authorList>
    </citation>
    <scope>NUCLEOTIDE SEQUENCE [LARGE SCALE GENOMIC DNA]</scope>
    <source>
        <strain evidence="4 5">MP104C</strain>
    </source>
</reference>
<dbReference type="HOGENOM" id="CLU_040681_9_0_9"/>
<dbReference type="InterPro" id="IPR046342">
    <property type="entry name" value="CBS_dom_sf"/>
</dbReference>
<evidence type="ECO:0000259" key="3">
    <source>
        <dbReference type="PROSITE" id="PS51371"/>
    </source>
</evidence>
<gene>
    <name evidence="4" type="ordered locus">Daud_0264</name>
</gene>
<dbReference type="AlphaFoldDB" id="B1I1A6"/>
<evidence type="ECO:0000313" key="5">
    <source>
        <dbReference type="Proteomes" id="UP000008544"/>
    </source>
</evidence>
<dbReference type="CDD" id="cd04586">
    <property type="entry name" value="CBS_pair_BON_assoc"/>
    <property type="match status" value="1"/>
</dbReference>
<sequence length="153" mass="17093">MSKMLAKDIMTSEVITVHPEDDVEKVAQLLLEHHISGLPVVDEGGKLVGVVTEGDLVFREKKVRAPLYVMVFDSLIYLEKPKRFIEEIRRTVAQKVGDLMSTKLYTVGPEAPIEDVATIIVDRGINRVPVVDAENRLLGIISRQDIIRATFGK</sequence>
<dbReference type="Gene3D" id="3.10.580.10">
    <property type="entry name" value="CBS-domain"/>
    <property type="match status" value="1"/>
</dbReference>
<dbReference type="RefSeq" id="WP_012301417.1">
    <property type="nucleotide sequence ID" value="NC_010424.1"/>
</dbReference>
<keyword evidence="5" id="KW-1185">Reference proteome</keyword>
<dbReference type="KEGG" id="dau:Daud_0264"/>
<dbReference type="SMART" id="SM00116">
    <property type="entry name" value="CBS"/>
    <property type="match status" value="2"/>
</dbReference>
<dbReference type="Proteomes" id="UP000008544">
    <property type="component" value="Chromosome"/>
</dbReference>
<proteinExistence type="predicted"/>
<dbReference type="InterPro" id="IPR000644">
    <property type="entry name" value="CBS_dom"/>
</dbReference>